<dbReference type="EMBL" id="CADCTR010001577">
    <property type="protein sequence ID" value="CAA9302066.1"/>
    <property type="molecule type" value="Genomic_DNA"/>
</dbReference>
<feature type="non-terminal residue" evidence="1">
    <location>
        <position position="24"/>
    </location>
</feature>
<evidence type="ECO:0000313" key="1">
    <source>
        <dbReference type="EMBL" id="CAA9302066.1"/>
    </source>
</evidence>
<accession>A0A6J4KCF0</accession>
<name>A0A6J4KCF0_9CHLR</name>
<sequence length="24" mass="2742">RLRTSMRWCGSWCGLGSDEPSNSR</sequence>
<proteinExistence type="predicted"/>
<gene>
    <name evidence="1" type="ORF">AVDCRST_MAG93-4673</name>
</gene>
<feature type="non-terminal residue" evidence="1">
    <location>
        <position position="1"/>
    </location>
</feature>
<reference evidence="1" key="1">
    <citation type="submission" date="2020-02" db="EMBL/GenBank/DDBJ databases">
        <authorList>
            <person name="Meier V. D."/>
        </authorList>
    </citation>
    <scope>NUCLEOTIDE SEQUENCE</scope>
    <source>
        <strain evidence="1">AVDCRST_MAG93</strain>
    </source>
</reference>
<protein>
    <submittedName>
        <fullName evidence="1">Uncharacterized protein</fullName>
    </submittedName>
</protein>
<dbReference type="AlphaFoldDB" id="A0A6J4KCF0"/>
<organism evidence="1">
    <name type="scientific">uncultured Chloroflexia bacterium</name>
    <dbReference type="NCBI Taxonomy" id="1672391"/>
    <lineage>
        <taxon>Bacteria</taxon>
        <taxon>Bacillati</taxon>
        <taxon>Chloroflexota</taxon>
        <taxon>Chloroflexia</taxon>
        <taxon>environmental samples</taxon>
    </lineage>
</organism>